<feature type="domain" description="BTB" evidence="2">
    <location>
        <begin position="175"/>
        <end position="242"/>
    </location>
</feature>
<evidence type="ECO:0000313" key="5">
    <source>
        <dbReference type="Proteomes" id="UP000275267"/>
    </source>
</evidence>
<proteinExistence type="predicted"/>
<evidence type="ECO:0000256" key="1">
    <source>
        <dbReference type="ARBA" id="ARBA00004906"/>
    </source>
</evidence>
<dbReference type="SUPFAM" id="SSF54695">
    <property type="entry name" value="POZ domain"/>
    <property type="match status" value="1"/>
</dbReference>
<dbReference type="SUPFAM" id="SSF49599">
    <property type="entry name" value="TRAF domain-like"/>
    <property type="match status" value="1"/>
</dbReference>
<reference evidence="5" key="1">
    <citation type="journal article" date="2019" name="Nat. Commun.">
        <title>The genome of broomcorn millet.</title>
        <authorList>
            <person name="Zou C."/>
            <person name="Miki D."/>
            <person name="Li D."/>
            <person name="Tang Q."/>
            <person name="Xiao L."/>
            <person name="Rajput S."/>
            <person name="Deng P."/>
            <person name="Jia W."/>
            <person name="Huang R."/>
            <person name="Zhang M."/>
            <person name="Sun Y."/>
            <person name="Hu J."/>
            <person name="Fu X."/>
            <person name="Schnable P.S."/>
            <person name="Li F."/>
            <person name="Zhang H."/>
            <person name="Feng B."/>
            <person name="Zhu X."/>
            <person name="Liu R."/>
            <person name="Schnable J.C."/>
            <person name="Zhu J.-K."/>
            <person name="Zhang H."/>
        </authorList>
    </citation>
    <scope>NUCLEOTIDE SEQUENCE [LARGE SCALE GENOMIC DNA]</scope>
</reference>
<evidence type="ECO:0000259" key="3">
    <source>
        <dbReference type="PROSITE" id="PS50144"/>
    </source>
</evidence>
<evidence type="ECO:0000259" key="2">
    <source>
        <dbReference type="PROSITE" id="PS50097"/>
    </source>
</evidence>
<dbReference type="PANTHER" id="PTHR26379">
    <property type="entry name" value="BTB/POZ AND MATH DOMAIN-CONTAINING PROTEIN 1"/>
    <property type="match status" value="1"/>
</dbReference>
<dbReference type="OrthoDB" id="684045at2759"/>
<dbReference type="InterPro" id="IPR000210">
    <property type="entry name" value="BTB/POZ_dom"/>
</dbReference>
<dbReference type="SMART" id="SM00225">
    <property type="entry name" value="BTB"/>
    <property type="match status" value="1"/>
</dbReference>
<dbReference type="CDD" id="cd00121">
    <property type="entry name" value="MATH"/>
    <property type="match status" value="1"/>
</dbReference>
<dbReference type="InterPro" id="IPR045005">
    <property type="entry name" value="BPM1-6"/>
</dbReference>
<dbReference type="PANTHER" id="PTHR26379:SF187">
    <property type="entry name" value="OS07G0655300 PROTEIN"/>
    <property type="match status" value="1"/>
</dbReference>
<dbReference type="AlphaFoldDB" id="A0A3L6PQH7"/>
<evidence type="ECO:0000313" key="4">
    <source>
        <dbReference type="EMBL" id="RLM60586.1"/>
    </source>
</evidence>
<gene>
    <name evidence="4" type="ORF">C2845_PM14G09480</name>
</gene>
<dbReference type="Proteomes" id="UP000275267">
    <property type="component" value="Unassembled WGS sequence"/>
</dbReference>
<dbReference type="EMBL" id="PQIB02000016">
    <property type="protein sequence ID" value="RLM60586.1"/>
    <property type="molecule type" value="Genomic_DNA"/>
</dbReference>
<dbReference type="InterPro" id="IPR008974">
    <property type="entry name" value="TRAF-like"/>
</dbReference>
<feature type="domain" description="MATH" evidence="3">
    <location>
        <begin position="18"/>
        <end position="142"/>
    </location>
</feature>
<comment type="caution">
    <text evidence="4">The sequence shown here is derived from an EMBL/GenBank/DDBJ whole genome shotgun (WGS) entry which is preliminary data.</text>
</comment>
<dbReference type="Pfam" id="PF22486">
    <property type="entry name" value="MATH_2"/>
    <property type="match status" value="1"/>
</dbReference>
<accession>A0A3L6PQH7</accession>
<dbReference type="GO" id="GO:0016567">
    <property type="term" value="P:protein ubiquitination"/>
    <property type="evidence" value="ECO:0007669"/>
    <property type="project" value="InterPro"/>
</dbReference>
<keyword evidence="5" id="KW-1185">Reference proteome</keyword>
<dbReference type="Gene3D" id="2.60.210.10">
    <property type="entry name" value="Apoptosis, Tumor Necrosis Factor Receptor Associated Protein 2, Chain A"/>
    <property type="match status" value="1"/>
</dbReference>
<sequence length="335" mass="36282">MAPPSSSSNLRVAIQQTASTQRLTIQPYSWYKGMGSGKPLKSGKFTLGGHLWTLVFYPGGYYPNSPYVAVFLRLENNLVMEQLRVVAALVDGGADPHSRRVHHTFRKEGEISCCFAEYARQHDIMASPGYLCGDRLVLECAVRLVEDNEELRAPAPPPSDLQRNLRRMLKGGAGADVTIVAGGRRFRAHRCVLAARLPVLRAQLCGPMRDSREVIELPDDVAPEVFAAVLHFIYGDALPAPGRGEEADDARGAQRLLAAADLYALDGLSRACQDMLCRCVTPCTAADTYALADRLNMPRVKAAVVESLAVNADGMEAVKASAGFQQLDAEDAALA</sequence>
<dbReference type="STRING" id="4540.A0A3L6PQH7"/>
<dbReference type="InterPro" id="IPR002083">
    <property type="entry name" value="MATH/TRAF_dom"/>
</dbReference>
<dbReference type="PROSITE" id="PS50097">
    <property type="entry name" value="BTB"/>
    <property type="match status" value="1"/>
</dbReference>
<protein>
    <submittedName>
        <fullName evidence="4">BTB/POZ and MATH domain-containing protein 1-like</fullName>
    </submittedName>
</protein>
<name>A0A3L6PQH7_PANMI</name>
<comment type="pathway">
    <text evidence="1">Protein modification; protein ubiquitination.</text>
</comment>
<dbReference type="PROSITE" id="PS50144">
    <property type="entry name" value="MATH"/>
    <property type="match status" value="1"/>
</dbReference>
<dbReference type="InterPro" id="IPR011333">
    <property type="entry name" value="SKP1/BTB/POZ_sf"/>
</dbReference>
<dbReference type="Pfam" id="PF00651">
    <property type="entry name" value="BTB"/>
    <property type="match status" value="1"/>
</dbReference>
<dbReference type="Gene3D" id="3.30.710.10">
    <property type="entry name" value="Potassium Channel Kv1.1, Chain A"/>
    <property type="match status" value="1"/>
</dbReference>
<organism evidence="4 5">
    <name type="scientific">Panicum miliaceum</name>
    <name type="common">Proso millet</name>
    <name type="synonym">Broomcorn millet</name>
    <dbReference type="NCBI Taxonomy" id="4540"/>
    <lineage>
        <taxon>Eukaryota</taxon>
        <taxon>Viridiplantae</taxon>
        <taxon>Streptophyta</taxon>
        <taxon>Embryophyta</taxon>
        <taxon>Tracheophyta</taxon>
        <taxon>Spermatophyta</taxon>
        <taxon>Magnoliopsida</taxon>
        <taxon>Liliopsida</taxon>
        <taxon>Poales</taxon>
        <taxon>Poaceae</taxon>
        <taxon>PACMAD clade</taxon>
        <taxon>Panicoideae</taxon>
        <taxon>Panicodae</taxon>
        <taxon>Paniceae</taxon>
        <taxon>Panicinae</taxon>
        <taxon>Panicum</taxon>
        <taxon>Panicum sect. Panicum</taxon>
    </lineage>
</organism>